<sequence>MLNALMALAVLATPLSAQTSPSSGQPALKWSACPIADAPQLQCADLPVALAPGNDRKITLKVARLPATGVKKGSVLVNFGGPQGYQIASLGSRTQIFDKIRTSMDVVTWDPRGYAGLSGAVLQCDWGFVRTPDFPADQAGFDRIAAANKARADKCRSTDPALFDHMDSASDARDADAIRQALGEDKMNFLGLSYGGTIAQSYARLFPQRVRTMYIDGTKSHSPRNWERELDAMARETEGFMDRFFAWAPAGTEKRWRALVAKANREPIPAPKVEAEFNGTQLQATGFLKLRSGPTNWGAFVAAIAAAEAGDASDFALSSRQPYPGVPGGGYKECLDFPRPADQRAVARTAKRLRAIAPNTGASFALAWHLPLTCAGWPTPVTNPPKPMPRTLPPFLGAGAWQDYDSTRRVVEQIPGSRTIRHDGPGHNLFGAMANPCVIGHVSAYITERRLPPKGTTCP</sequence>
<keyword evidence="2 6" id="KW-0378">Hydrolase</keyword>
<dbReference type="GO" id="GO:0016787">
    <property type="term" value="F:hydrolase activity"/>
    <property type="evidence" value="ECO:0007669"/>
    <property type="project" value="UniProtKB-KW"/>
</dbReference>
<dbReference type="EMBL" id="BAABDQ010000014">
    <property type="protein sequence ID" value="GAA3572310.1"/>
    <property type="molecule type" value="Genomic_DNA"/>
</dbReference>
<name>A0ABP6XTB7_9ACTN</name>
<evidence type="ECO:0000259" key="4">
    <source>
        <dbReference type="Pfam" id="PF00561"/>
    </source>
</evidence>
<dbReference type="PANTHER" id="PTHR43248">
    <property type="entry name" value="2-SUCCINYL-6-HYDROXY-2,4-CYCLOHEXADIENE-1-CARBOXYLATE SYNTHASE"/>
    <property type="match status" value="1"/>
</dbReference>
<reference evidence="7" key="1">
    <citation type="journal article" date="2019" name="Int. J. Syst. Evol. Microbiol.">
        <title>The Global Catalogue of Microorganisms (GCM) 10K type strain sequencing project: providing services to taxonomists for standard genome sequencing and annotation.</title>
        <authorList>
            <consortium name="The Broad Institute Genomics Platform"/>
            <consortium name="The Broad Institute Genome Sequencing Center for Infectious Disease"/>
            <person name="Wu L."/>
            <person name="Ma J."/>
        </authorList>
    </citation>
    <scope>NUCLEOTIDE SEQUENCE [LARGE SCALE GENOMIC DNA]</scope>
    <source>
        <strain evidence="7">JCM 17326</strain>
    </source>
</reference>
<feature type="signal peptide" evidence="3">
    <location>
        <begin position="1"/>
        <end position="17"/>
    </location>
</feature>
<dbReference type="RefSeq" id="WP_345567098.1">
    <property type="nucleotide sequence ID" value="NZ_BAABDQ010000014.1"/>
</dbReference>
<dbReference type="SUPFAM" id="SSF53474">
    <property type="entry name" value="alpha/beta-Hydrolases"/>
    <property type="match status" value="1"/>
</dbReference>
<dbReference type="Gene3D" id="3.40.50.1820">
    <property type="entry name" value="alpha/beta hydrolase"/>
    <property type="match status" value="1"/>
</dbReference>
<evidence type="ECO:0000313" key="7">
    <source>
        <dbReference type="Proteomes" id="UP001500630"/>
    </source>
</evidence>
<evidence type="ECO:0000256" key="3">
    <source>
        <dbReference type="SAM" id="SignalP"/>
    </source>
</evidence>
<evidence type="ECO:0000256" key="2">
    <source>
        <dbReference type="ARBA" id="ARBA00022801"/>
    </source>
</evidence>
<gene>
    <name evidence="6" type="ORF">GCM10022419_061470</name>
</gene>
<evidence type="ECO:0000259" key="5">
    <source>
        <dbReference type="Pfam" id="PF08386"/>
    </source>
</evidence>
<evidence type="ECO:0000256" key="1">
    <source>
        <dbReference type="ARBA" id="ARBA00010088"/>
    </source>
</evidence>
<accession>A0ABP6XTB7</accession>
<protein>
    <submittedName>
        <fullName evidence="6">Alpha/beta hydrolase</fullName>
    </submittedName>
</protein>
<dbReference type="InterPro" id="IPR029058">
    <property type="entry name" value="AB_hydrolase_fold"/>
</dbReference>
<comment type="similarity">
    <text evidence="1">Belongs to the peptidase S33 family.</text>
</comment>
<dbReference type="Pfam" id="PF00561">
    <property type="entry name" value="Abhydrolase_1"/>
    <property type="match status" value="1"/>
</dbReference>
<dbReference type="PANTHER" id="PTHR43248:SF25">
    <property type="entry name" value="AB HYDROLASE-1 DOMAIN-CONTAINING PROTEIN-RELATED"/>
    <property type="match status" value="1"/>
</dbReference>
<dbReference type="InterPro" id="IPR051601">
    <property type="entry name" value="Serine_prot/Carboxylest_S33"/>
</dbReference>
<feature type="domain" description="Peptidase S33 tripeptidyl aminopeptidase-like C-terminal" evidence="5">
    <location>
        <begin position="370"/>
        <end position="458"/>
    </location>
</feature>
<dbReference type="Proteomes" id="UP001500630">
    <property type="component" value="Unassembled WGS sequence"/>
</dbReference>
<feature type="domain" description="AB hydrolase-1" evidence="4">
    <location>
        <begin position="159"/>
        <end position="257"/>
    </location>
</feature>
<organism evidence="6 7">
    <name type="scientific">Nonomuraea rosea</name>
    <dbReference type="NCBI Taxonomy" id="638574"/>
    <lineage>
        <taxon>Bacteria</taxon>
        <taxon>Bacillati</taxon>
        <taxon>Actinomycetota</taxon>
        <taxon>Actinomycetes</taxon>
        <taxon>Streptosporangiales</taxon>
        <taxon>Streptosporangiaceae</taxon>
        <taxon>Nonomuraea</taxon>
    </lineage>
</organism>
<dbReference type="InterPro" id="IPR000073">
    <property type="entry name" value="AB_hydrolase_1"/>
</dbReference>
<dbReference type="InterPro" id="IPR013595">
    <property type="entry name" value="Pept_S33_TAP-like_C"/>
</dbReference>
<comment type="caution">
    <text evidence="6">The sequence shown here is derived from an EMBL/GenBank/DDBJ whole genome shotgun (WGS) entry which is preliminary data.</text>
</comment>
<feature type="chain" id="PRO_5046106389" evidence="3">
    <location>
        <begin position="18"/>
        <end position="459"/>
    </location>
</feature>
<keyword evidence="7" id="KW-1185">Reference proteome</keyword>
<proteinExistence type="inferred from homology"/>
<keyword evidence="3" id="KW-0732">Signal</keyword>
<dbReference type="Pfam" id="PF08386">
    <property type="entry name" value="Abhydrolase_4"/>
    <property type="match status" value="1"/>
</dbReference>
<evidence type="ECO:0000313" key="6">
    <source>
        <dbReference type="EMBL" id="GAA3572310.1"/>
    </source>
</evidence>